<dbReference type="KEGG" id="gai:IMCC3135_14785"/>
<dbReference type="PANTHER" id="PTHR16222:SF34">
    <property type="entry name" value="ADP-RIBOSYLGLYCOHYDROLASE"/>
    <property type="match status" value="1"/>
</dbReference>
<organism evidence="2 3">
    <name type="scientific">Granulosicoccus antarcticus IMCC3135</name>
    <dbReference type="NCBI Taxonomy" id="1192854"/>
    <lineage>
        <taxon>Bacteria</taxon>
        <taxon>Pseudomonadati</taxon>
        <taxon>Pseudomonadota</taxon>
        <taxon>Gammaproteobacteria</taxon>
        <taxon>Chromatiales</taxon>
        <taxon>Granulosicoccaceae</taxon>
        <taxon>Granulosicoccus</taxon>
    </lineage>
</organism>
<dbReference type="GO" id="GO:0046872">
    <property type="term" value="F:metal ion binding"/>
    <property type="evidence" value="ECO:0007669"/>
    <property type="project" value="UniProtKB-KW"/>
</dbReference>
<accession>A0A2Z2NNJ2</accession>
<evidence type="ECO:0000256" key="1">
    <source>
        <dbReference type="PIRSR" id="PIRSR605502-1"/>
    </source>
</evidence>
<dbReference type="SUPFAM" id="SSF101478">
    <property type="entry name" value="ADP-ribosylglycohydrolase"/>
    <property type="match status" value="1"/>
</dbReference>
<dbReference type="PANTHER" id="PTHR16222">
    <property type="entry name" value="ADP-RIBOSYLGLYCOHYDROLASE"/>
    <property type="match status" value="1"/>
</dbReference>
<dbReference type="EMBL" id="CP018632">
    <property type="protein sequence ID" value="ASJ73042.1"/>
    <property type="molecule type" value="Genomic_DNA"/>
</dbReference>
<evidence type="ECO:0000313" key="2">
    <source>
        <dbReference type="EMBL" id="ASJ73042.1"/>
    </source>
</evidence>
<sequence>MDEHESTLDKPAGAALKRQRAKAALANLFVGDALSMPVHWFYNPGDILRQFPPHGIQGMQAAPASHPSSIMALHSTSRGGRGRQGAESQLNIVGDVILKGKQHLWGRPNGHYHHGMQAGENTLNAWWARWVMQSMTHHGDYDAQRWVAEYIQKMTAEPAEHPDTYAESCHRGFFANLQNGHEPTRCGAVTHDTPSMGALVSVAPLALALLATHPLSSVQQQCRAHVWLTHPDDLLMQVIDSYVALMAHLLERQEGTSCRQALIDAAAIIPGTRLQTLIDQPRGDAYVVGRTYSLACYITDSWPSVCYLAAKYHDDPRKALLINTNLGGENAHRGSVLGTVTGLVAGSVDSELYESLAEHDELDRQLNQWLDRFYA</sequence>
<evidence type="ECO:0008006" key="4">
    <source>
        <dbReference type="Google" id="ProtNLM"/>
    </source>
</evidence>
<keyword evidence="1" id="KW-0479">Metal-binding</keyword>
<reference evidence="2 3" key="1">
    <citation type="submission" date="2016-12" db="EMBL/GenBank/DDBJ databases">
        <authorList>
            <person name="Song W.-J."/>
            <person name="Kurnit D.M."/>
        </authorList>
    </citation>
    <scope>NUCLEOTIDE SEQUENCE [LARGE SCALE GENOMIC DNA]</scope>
    <source>
        <strain evidence="2 3">IMCC3135</strain>
    </source>
</reference>
<protein>
    <recommendedName>
        <fullName evidence="4">ADP-ribosylglycohydrolase</fullName>
    </recommendedName>
</protein>
<dbReference type="OrthoDB" id="5297797at2"/>
<dbReference type="Gene3D" id="1.10.4080.10">
    <property type="entry name" value="ADP-ribosylation/Crystallin J1"/>
    <property type="match status" value="1"/>
</dbReference>
<evidence type="ECO:0000313" key="3">
    <source>
        <dbReference type="Proteomes" id="UP000250079"/>
    </source>
</evidence>
<name>A0A2Z2NNJ2_9GAMM</name>
<proteinExistence type="predicted"/>
<dbReference type="InterPro" id="IPR050792">
    <property type="entry name" value="ADP-ribosylglycohydrolase"/>
</dbReference>
<dbReference type="Pfam" id="PF03747">
    <property type="entry name" value="ADP_ribosyl_GH"/>
    <property type="match status" value="1"/>
</dbReference>
<keyword evidence="3" id="KW-1185">Reference proteome</keyword>
<comment type="cofactor">
    <cofactor evidence="1">
        <name>Mg(2+)</name>
        <dbReference type="ChEBI" id="CHEBI:18420"/>
    </cofactor>
    <text evidence="1">Binds 2 magnesium ions per subunit.</text>
</comment>
<dbReference type="InterPro" id="IPR005502">
    <property type="entry name" value="Ribosyl_crysJ1"/>
</dbReference>
<dbReference type="AlphaFoldDB" id="A0A2Z2NNJ2"/>
<dbReference type="Proteomes" id="UP000250079">
    <property type="component" value="Chromosome"/>
</dbReference>
<gene>
    <name evidence="2" type="ORF">IMCC3135_14785</name>
</gene>
<feature type="binding site" evidence="1">
    <location>
        <position position="122"/>
    </location>
    <ligand>
        <name>Mg(2+)</name>
        <dbReference type="ChEBI" id="CHEBI:18420"/>
        <label>1</label>
    </ligand>
</feature>
<keyword evidence="1" id="KW-0460">Magnesium</keyword>
<dbReference type="RefSeq" id="WP_088918291.1">
    <property type="nucleotide sequence ID" value="NZ_CP018632.1"/>
</dbReference>
<dbReference type="InterPro" id="IPR036705">
    <property type="entry name" value="Ribosyl_crysJ1_sf"/>
</dbReference>